<reference evidence="15" key="1">
    <citation type="submission" date="2015-01" db="EMBL/GenBank/DDBJ databases">
        <title>Comparative genome analysis of Bacillus coagulans HM-08, Clostridium butyricum HM-68, Bacillus subtilis HM-66 and Bacillus licheniformis BL-09.</title>
        <authorList>
            <person name="Zhang H."/>
        </authorList>
    </citation>
    <scope>NUCLEOTIDE SEQUENCE [LARGE SCALE GENOMIC DNA]</scope>
    <source>
        <strain evidence="15">HM-08</strain>
    </source>
</reference>
<keyword evidence="9 10" id="KW-0413">Isomerase</keyword>
<sequence length="239" mass="26211">MNKIGPSLMCADLGRLAENIKEMDEAGVDFYHLDVMDGLFVPNFTLGPDFIRTVRKLTDKPLDTHLMIKQPERFIDLFADCGSDMISIHAEATDNLQGALARIKNKGLKAGVAINPATPLDVLDYVYDVTDYVVVMTVNPGFAGQKFIPAVYDKIARLHETITRNKFNIEIEVDGNIGASTIPACKENGATMYVCGTSAVFKKEGTLRENVERTRNLLDAHAAVNTAPSEKRKSAGIYG</sequence>
<comment type="similarity">
    <text evidence="6 10 11">Belongs to the ribulose-phosphate 3-epimerase family.</text>
</comment>
<dbReference type="RefSeq" id="WP_017552347.1">
    <property type="nucleotide sequence ID" value="NZ_CP010525.1"/>
</dbReference>
<keyword evidence="10 11" id="KW-0119">Carbohydrate metabolism</keyword>
<keyword evidence="13" id="KW-0862">Zinc</keyword>
<dbReference type="GO" id="GO:0046872">
    <property type="term" value="F:metal ion binding"/>
    <property type="evidence" value="ECO:0007669"/>
    <property type="project" value="UniProtKB-UniRule"/>
</dbReference>
<dbReference type="GO" id="GO:0004750">
    <property type="term" value="F:D-ribulose-phosphate 3-epimerase activity"/>
    <property type="evidence" value="ECO:0007669"/>
    <property type="project" value="UniProtKB-UniRule"/>
</dbReference>
<evidence type="ECO:0000256" key="10">
    <source>
        <dbReference type="HAMAP-Rule" id="MF_02227"/>
    </source>
</evidence>
<dbReference type="Gene3D" id="3.20.20.70">
    <property type="entry name" value="Aldolase class I"/>
    <property type="match status" value="1"/>
</dbReference>
<comment type="caution">
    <text evidence="10">Lacks conserved residue(s) required for the propagation of feature annotation.</text>
</comment>
<dbReference type="FunFam" id="3.20.20.70:FF:000004">
    <property type="entry name" value="Ribulose-phosphate 3-epimerase"/>
    <property type="match status" value="1"/>
</dbReference>
<organism evidence="17 19">
    <name type="scientific">Heyndrickxia coagulans</name>
    <name type="common">Weizmannia coagulans</name>
    <dbReference type="NCBI Taxonomy" id="1398"/>
    <lineage>
        <taxon>Bacteria</taxon>
        <taxon>Bacillati</taxon>
        <taxon>Bacillota</taxon>
        <taxon>Bacilli</taxon>
        <taxon>Bacillales</taxon>
        <taxon>Bacillaceae</taxon>
        <taxon>Heyndrickxia</taxon>
    </lineage>
</organism>
<evidence type="ECO:0000313" key="18">
    <source>
        <dbReference type="Proteomes" id="UP000032024"/>
    </source>
</evidence>
<feature type="binding site" evidence="10 13">
    <location>
        <position position="32"/>
    </location>
    <ligand>
        <name>a divalent metal cation</name>
        <dbReference type="ChEBI" id="CHEBI:60240"/>
    </ligand>
</feature>
<comment type="cofactor">
    <cofactor evidence="5">
        <name>Fe(2+)</name>
        <dbReference type="ChEBI" id="CHEBI:29033"/>
    </cofactor>
</comment>
<evidence type="ECO:0000256" key="11">
    <source>
        <dbReference type="PIRNR" id="PIRNR001461"/>
    </source>
</evidence>
<evidence type="ECO:0000256" key="9">
    <source>
        <dbReference type="ARBA" id="ARBA00023235"/>
    </source>
</evidence>
<dbReference type="GO" id="GO:0006098">
    <property type="term" value="P:pentose-phosphate shunt"/>
    <property type="evidence" value="ECO:0007669"/>
    <property type="project" value="UniProtKB-UniRule"/>
</dbReference>
<evidence type="ECO:0000256" key="3">
    <source>
        <dbReference type="ARBA" id="ARBA00001941"/>
    </source>
</evidence>
<comment type="pathway">
    <text evidence="10">Carbohydrate degradation.</text>
</comment>
<feature type="binding site" evidence="10 13">
    <location>
        <position position="174"/>
    </location>
    <ligand>
        <name>a divalent metal cation</name>
        <dbReference type="ChEBI" id="CHEBI:60240"/>
    </ligand>
</feature>
<evidence type="ECO:0000313" key="16">
    <source>
        <dbReference type="EMBL" id="ALB76724.1"/>
    </source>
</evidence>
<dbReference type="HAMAP" id="MF_02227">
    <property type="entry name" value="RPE"/>
    <property type="match status" value="1"/>
</dbReference>
<dbReference type="PANTHER" id="PTHR11749">
    <property type="entry name" value="RIBULOSE-5-PHOSPHATE-3-EPIMERASE"/>
    <property type="match status" value="1"/>
</dbReference>
<keyword evidence="18" id="KW-1185">Reference proteome</keyword>
<dbReference type="Proteomes" id="UP000070376">
    <property type="component" value="Unassembled WGS sequence"/>
</dbReference>
<reference evidence="18" key="2">
    <citation type="submission" date="2015-01" db="EMBL/GenBank/DDBJ databases">
        <title>Comparative genome analysis of Bacillus coagulans HM-08, Clostridium butyricum HM-68, Bacillus subtilis HM-66 and Bacillus paralicheniformis BL-09.</title>
        <authorList>
            <person name="Zhang H."/>
        </authorList>
    </citation>
    <scope>NUCLEOTIDE SEQUENCE [LARGE SCALE GENOMIC DNA]</scope>
    <source>
        <strain evidence="18">HM-08</strain>
    </source>
</reference>
<dbReference type="NCBIfam" id="NF004076">
    <property type="entry name" value="PRK05581.1-4"/>
    <property type="match status" value="1"/>
</dbReference>
<dbReference type="AlphaFoldDB" id="A0A0C5C7L0"/>
<dbReference type="PROSITE" id="PS01086">
    <property type="entry name" value="RIBUL_P_3_EPIMER_2"/>
    <property type="match status" value="1"/>
</dbReference>
<evidence type="ECO:0000256" key="7">
    <source>
        <dbReference type="ARBA" id="ARBA00013188"/>
    </source>
</evidence>
<comment type="cofactor">
    <cofactor evidence="10 13">
        <name>a divalent metal cation</name>
        <dbReference type="ChEBI" id="CHEBI:60240"/>
    </cofactor>
    <text evidence="10 13">Binds 1 divalent metal cation per subunit.</text>
</comment>
<feature type="binding site" evidence="10 14">
    <location>
        <position position="65"/>
    </location>
    <ligand>
        <name>substrate</name>
    </ligand>
</feature>
<feature type="binding site" evidence="10 14">
    <location>
        <begin position="141"/>
        <end position="144"/>
    </location>
    <ligand>
        <name>substrate</name>
    </ligand>
</feature>
<dbReference type="SUPFAM" id="SSF51366">
    <property type="entry name" value="Ribulose-phoshate binding barrel"/>
    <property type="match status" value="1"/>
</dbReference>
<feature type="active site" description="Proton donor" evidence="10 12">
    <location>
        <position position="174"/>
    </location>
</feature>
<evidence type="ECO:0000313" key="19">
    <source>
        <dbReference type="Proteomes" id="UP000070376"/>
    </source>
</evidence>
<name>A0A0C5C7L0_HEYCO</name>
<dbReference type="GO" id="GO:0005737">
    <property type="term" value="C:cytoplasm"/>
    <property type="evidence" value="ECO:0007669"/>
    <property type="project" value="UniProtKB-ARBA"/>
</dbReference>
<dbReference type="EC" id="5.1.3.1" evidence="7 10"/>
<keyword evidence="8 10" id="KW-0479">Metal-binding</keyword>
<evidence type="ECO:0000256" key="4">
    <source>
        <dbReference type="ARBA" id="ARBA00001947"/>
    </source>
</evidence>
<evidence type="ECO:0000256" key="13">
    <source>
        <dbReference type="PIRSR" id="PIRSR001461-2"/>
    </source>
</evidence>
<dbReference type="GO" id="GO:0019323">
    <property type="term" value="P:pentose catabolic process"/>
    <property type="evidence" value="ECO:0007669"/>
    <property type="project" value="UniProtKB-UniRule"/>
</dbReference>
<evidence type="ECO:0000313" key="15">
    <source>
        <dbReference type="EMBL" id="AJO21385.1"/>
    </source>
</evidence>
<accession>A0A0C5C7L0</accession>
<dbReference type="STRING" id="1398.AB434_0584"/>
<evidence type="ECO:0000256" key="12">
    <source>
        <dbReference type="PIRSR" id="PIRSR001461-1"/>
    </source>
</evidence>
<keyword evidence="13" id="KW-0170">Cobalt</keyword>
<evidence type="ECO:0000256" key="14">
    <source>
        <dbReference type="PIRSR" id="PIRSR001461-3"/>
    </source>
</evidence>
<evidence type="ECO:0000256" key="6">
    <source>
        <dbReference type="ARBA" id="ARBA00009541"/>
    </source>
</evidence>
<reference evidence="19" key="5">
    <citation type="submission" date="2016-01" db="EMBL/GenBank/DDBJ databases">
        <authorList>
            <person name="Mitreva M."/>
            <person name="Pepin K.H."/>
            <person name="Mihindukulasuriya K.A."/>
            <person name="Fulton R."/>
            <person name="Fronick C."/>
            <person name="O'Laughlin M."/>
            <person name="Miner T."/>
            <person name="Herter B."/>
            <person name="Rosa B.A."/>
            <person name="Cordes M."/>
            <person name="Tomlinson C."/>
            <person name="Wollam A."/>
            <person name="Palsikar V.B."/>
            <person name="Mardis E.R."/>
            <person name="Wilson R.K."/>
        </authorList>
    </citation>
    <scope>NUCLEOTIDE SEQUENCE [LARGE SCALE GENOMIC DNA]</scope>
    <source>
        <strain evidence="19">GED7749B</strain>
    </source>
</reference>
<comment type="catalytic activity">
    <reaction evidence="1 10 11">
        <text>D-ribulose 5-phosphate = D-xylulose 5-phosphate</text>
        <dbReference type="Rhea" id="RHEA:13677"/>
        <dbReference type="ChEBI" id="CHEBI:57737"/>
        <dbReference type="ChEBI" id="CHEBI:58121"/>
        <dbReference type="EC" id="5.1.3.1"/>
    </reaction>
</comment>
<dbReference type="InterPro" id="IPR013785">
    <property type="entry name" value="Aldolase_TIM"/>
</dbReference>
<dbReference type="PIRSF" id="PIRSF001461">
    <property type="entry name" value="RPE"/>
    <property type="match status" value="1"/>
</dbReference>
<protein>
    <recommendedName>
        <fullName evidence="7 10">Ribulose-phosphate 3-epimerase</fullName>
        <ecNumber evidence="7 10">5.1.3.1</ecNumber>
    </recommendedName>
</protein>
<dbReference type="EMBL" id="LRPN01000013">
    <property type="protein sequence ID" value="KWZ85677.1"/>
    <property type="molecule type" value="Genomic_DNA"/>
</dbReference>
<dbReference type="InterPro" id="IPR000056">
    <property type="entry name" value="Ribul_P_3_epim-like"/>
</dbReference>
<evidence type="ECO:0000256" key="2">
    <source>
        <dbReference type="ARBA" id="ARBA00001936"/>
    </source>
</evidence>
<feature type="binding site" evidence="10 13">
    <location>
        <position position="65"/>
    </location>
    <ligand>
        <name>a divalent metal cation</name>
        <dbReference type="ChEBI" id="CHEBI:60240"/>
    </ligand>
</feature>
<comment type="function">
    <text evidence="10">Catalyzes the reversible epimerization of D-ribulose 5-phosphate to D-xylulose 5-phosphate.</text>
</comment>
<dbReference type="EMBL" id="KP999329">
    <property type="protein sequence ID" value="ALB76724.1"/>
    <property type="molecule type" value="Genomic_DNA"/>
</dbReference>
<evidence type="ECO:0000256" key="8">
    <source>
        <dbReference type="ARBA" id="ARBA00022723"/>
    </source>
</evidence>
<reference evidence="16" key="3">
    <citation type="submission" date="2015-03" db="EMBL/GenBank/DDBJ databases">
        <title>Genome Sequencing of Bacillus C106.</title>
        <authorList>
            <person name="Ottenheim C."/>
            <person name="Ye L."/>
            <person name="Zimmermann W."/>
            <person name="Wu J.C."/>
        </authorList>
    </citation>
    <scope>NUCLEOTIDE SEQUENCE</scope>
    <source>
        <strain evidence="16">C106</strain>
    </source>
</reference>
<dbReference type="NCBIfam" id="TIGR01163">
    <property type="entry name" value="rpe"/>
    <property type="match status" value="1"/>
</dbReference>
<dbReference type="EMBL" id="CP010525">
    <property type="protein sequence ID" value="AJO21385.1"/>
    <property type="molecule type" value="Genomic_DNA"/>
</dbReference>
<comment type="cofactor">
    <cofactor evidence="4">
        <name>Zn(2+)</name>
        <dbReference type="ChEBI" id="CHEBI:29105"/>
    </cofactor>
</comment>
<feature type="binding site" evidence="10 13">
    <location>
        <position position="34"/>
    </location>
    <ligand>
        <name>a divalent metal cation</name>
        <dbReference type="ChEBI" id="CHEBI:60240"/>
    </ligand>
</feature>
<comment type="cofactor">
    <cofactor evidence="2">
        <name>Mn(2+)</name>
        <dbReference type="ChEBI" id="CHEBI:29035"/>
    </cofactor>
</comment>
<gene>
    <name evidence="10" type="primary">rpe</name>
    <name evidence="17" type="ORF">HMPREF3213_00337</name>
    <name evidence="15" type="ORF">SB48_HM08orf00908</name>
</gene>
<dbReference type="PATRIC" id="fig|1398.18.peg.608"/>
<reference evidence="17" key="4">
    <citation type="submission" date="2016-01" db="EMBL/GenBank/DDBJ databases">
        <authorList>
            <person name="Oliw E.H."/>
        </authorList>
    </citation>
    <scope>NUCLEOTIDE SEQUENCE [LARGE SCALE GENOMIC DNA]</scope>
    <source>
        <strain evidence="17">GED7749B</strain>
    </source>
</reference>
<comment type="cofactor">
    <cofactor evidence="3">
        <name>Co(2+)</name>
        <dbReference type="ChEBI" id="CHEBI:48828"/>
    </cofactor>
</comment>
<dbReference type="Pfam" id="PF00834">
    <property type="entry name" value="Ribul_P_3_epim"/>
    <property type="match status" value="1"/>
</dbReference>
<feature type="binding site" evidence="10 14">
    <location>
        <position position="7"/>
    </location>
    <ligand>
        <name>substrate</name>
    </ligand>
</feature>
<feature type="active site" description="Proton acceptor" evidence="10 12">
    <location>
        <position position="34"/>
    </location>
</feature>
<dbReference type="InterPro" id="IPR011060">
    <property type="entry name" value="RibuloseP-bd_barrel"/>
</dbReference>
<evidence type="ECO:0000256" key="1">
    <source>
        <dbReference type="ARBA" id="ARBA00001782"/>
    </source>
</evidence>
<dbReference type="Proteomes" id="UP000032024">
    <property type="component" value="Chromosome"/>
</dbReference>
<dbReference type="InterPro" id="IPR026019">
    <property type="entry name" value="Ribul_P_3_epim"/>
</dbReference>
<proteinExistence type="inferred from homology"/>
<evidence type="ECO:0000313" key="17">
    <source>
        <dbReference type="EMBL" id="KWZ85677.1"/>
    </source>
</evidence>
<evidence type="ECO:0000256" key="5">
    <source>
        <dbReference type="ARBA" id="ARBA00001954"/>
    </source>
</evidence>
<keyword evidence="13" id="KW-0464">Manganese</keyword>
<dbReference type="CDD" id="cd00429">
    <property type="entry name" value="RPE"/>
    <property type="match status" value="1"/>
</dbReference>